<dbReference type="Gene3D" id="1.10.10.10">
    <property type="entry name" value="Winged helix-like DNA-binding domain superfamily/Winged helix DNA-binding domain"/>
    <property type="match status" value="2"/>
</dbReference>
<keyword evidence="6" id="KW-1185">Reference proteome</keyword>
<keyword evidence="1" id="KW-0805">Transcription regulation</keyword>
<dbReference type="Pfam" id="PF07729">
    <property type="entry name" value="FCD"/>
    <property type="match status" value="1"/>
</dbReference>
<dbReference type="SUPFAM" id="SSF48008">
    <property type="entry name" value="GntR ligand-binding domain-like"/>
    <property type="match status" value="1"/>
</dbReference>
<dbReference type="InterPro" id="IPR036390">
    <property type="entry name" value="WH_DNA-bd_sf"/>
</dbReference>
<protein>
    <submittedName>
        <fullName evidence="5">GntR family transcriptional regulator</fullName>
    </submittedName>
</protein>
<dbReference type="Proteomes" id="UP000311605">
    <property type="component" value="Unassembled WGS sequence"/>
</dbReference>
<dbReference type="SMART" id="SM00345">
    <property type="entry name" value="HTH_GNTR"/>
    <property type="match status" value="2"/>
</dbReference>
<dbReference type="EMBL" id="VDMN01000002">
    <property type="protein sequence ID" value="TNM63956.1"/>
    <property type="molecule type" value="Genomic_DNA"/>
</dbReference>
<dbReference type="InterPro" id="IPR008920">
    <property type="entry name" value="TF_FadR/GntR_C"/>
</dbReference>
<gene>
    <name evidence="5" type="ORF">FHP24_14330</name>
</gene>
<feature type="domain" description="HTH gntR-type" evidence="4">
    <location>
        <begin position="32"/>
        <end position="99"/>
    </location>
</feature>
<evidence type="ECO:0000256" key="2">
    <source>
        <dbReference type="ARBA" id="ARBA00023125"/>
    </source>
</evidence>
<dbReference type="SMART" id="SM00895">
    <property type="entry name" value="FCD"/>
    <property type="match status" value="1"/>
</dbReference>
<comment type="caution">
    <text evidence="5">The sequence shown here is derived from an EMBL/GenBank/DDBJ whole genome shotgun (WGS) entry which is preliminary data.</text>
</comment>
<dbReference type="GO" id="GO:0003700">
    <property type="term" value="F:DNA-binding transcription factor activity"/>
    <property type="evidence" value="ECO:0007669"/>
    <property type="project" value="InterPro"/>
</dbReference>
<proteinExistence type="predicted"/>
<dbReference type="PROSITE" id="PS50949">
    <property type="entry name" value="HTH_GNTR"/>
    <property type="match status" value="1"/>
</dbReference>
<organism evidence="5 6">
    <name type="scientific">Aliirhizobium smilacinae</name>
    <dbReference type="NCBI Taxonomy" id="1395944"/>
    <lineage>
        <taxon>Bacteria</taxon>
        <taxon>Pseudomonadati</taxon>
        <taxon>Pseudomonadota</taxon>
        <taxon>Alphaproteobacteria</taxon>
        <taxon>Hyphomicrobiales</taxon>
        <taxon>Rhizobiaceae</taxon>
        <taxon>Aliirhizobium</taxon>
    </lineage>
</organism>
<evidence type="ECO:0000259" key="4">
    <source>
        <dbReference type="PROSITE" id="PS50949"/>
    </source>
</evidence>
<dbReference type="GO" id="GO:0003677">
    <property type="term" value="F:DNA binding"/>
    <property type="evidence" value="ECO:0007669"/>
    <property type="project" value="UniProtKB-KW"/>
</dbReference>
<dbReference type="PANTHER" id="PTHR43537">
    <property type="entry name" value="TRANSCRIPTIONAL REGULATOR, GNTR FAMILY"/>
    <property type="match status" value="1"/>
</dbReference>
<evidence type="ECO:0000256" key="1">
    <source>
        <dbReference type="ARBA" id="ARBA00023015"/>
    </source>
</evidence>
<dbReference type="Pfam" id="PF00392">
    <property type="entry name" value="GntR"/>
    <property type="match status" value="2"/>
</dbReference>
<dbReference type="InterPro" id="IPR011711">
    <property type="entry name" value="GntR_C"/>
</dbReference>
<evidence type="ECO:0000313" key="5">
    <source>
        <dbReference type="EMBL" id="TNM63956.1"/>
    </source>
</evidence>
<dbReference type="OrthoDB" id="8066003at2"/>
<dbReference type="SUPFAM" id="SSF46785">
    <property type="entry name" value="Winged helix' DNA-binding domain"/>
    <property type="match status" value="2"/>
</dbReference>
<dbReference type="InterPro" id="IPR000524">
    <property type="entry name" value="Tscrpt_reg_HTH_GntR"/>
</dbReference>
<dbReference type="AlphaFoldDB" id="A0A5C4XKE8"/>
<evidence type="ECO:0000256" key="3">
    <source>
        <dbReference type="ARBA" id="ARBA00023163"/>
    </source>
</evidence>
<keyword evidence="2" id="KW-0238">DNA-binding</keyword>
<dbReference type="InterPro" id="IPR036388">
    <property type="entry name" value="WH-like_DNA-bd_sf"/>
</dbReference>
<reference evidence="5 6" key="1">
    <citation type="submission" date="2019-06" db="EMBL/GenBank/DDBJ databases">
        <title>The draft genome of Rhizobium smilacinae PTYR-5.</title>
        <authorList>
            <person name="Liu L."/>
            <person name="Li L."/>
            <person name="Zhang X."/>
        </authorList>
    </citation>
    <scope>NUCLEOTIDE SEQUENCE [LARGE SCALE GENOMIC DNA]</scope>
    <source>
        <strain evidence="5 6">PTYR-5</strain>
    </source>
</reference>
<dbReference type="Gene3D" id="1.20.120.530">
    <property type="entry name" value="GntR ligand-binding domain-like"/>
    <property type="match status" value="1"/>
</dbReference>
<evidence type="ECO:0000313" key="6">
    <source>
        <dbReference type="Proteomes" id="UP000311605"/>
    </source>
</evidence>
<keyword evidence="3" id="KW-0804">Transcription</keyword>
<accession>A0A5C4XKE8</accession>
<name>A0A5C4XKE8_9HYPH</name>
<sequence>MKTVGCDFRWCDTSGGRDMTEEPSDAVPGRSPKLYQRALAVVASEIRSGGWHDAARLNETAIAKRFGISRAPARQALMELEALGLVRKSGGRGYQVVAGVGSASHEAGSPAYLPTQEDIQLHFLASWELIYRQVEMNIVSRTSIASWRINEVALAKSFGVSRTVAREVVARLQQRGIVSKDDAGRWHAPALTARHVSQLYELRWTLEPLALEQAFRRLPESLLPVLMRDLESAIEAGDAADGAMLDAVEQQLHGQLLGHCDNAPLMQAISLPQAILVAHHRLYQPKAPFIEDEPFLLEHAEVFERLMAGRIEDAGAALASHLKISRDRAMLRIANAARNLSPPNVPYLERLGDAEFNL</sequence>
<dbReference type="PANTHER" id="PTHR43537:SF5">
    <property type="entry name" value="UXU OPERON TRANSCRIPTIONAL REGULATOR"/>
    <property type="match status" value="1"/>
</dbReference>